<sequence>MDSICDGVDLAIAEVRGQSAAIDRDLVFEMRVYLSMFEEKFRCMRIFVDCINKWTDIADVLHLASLVGKVEDKIRGIASEFLENINIELPLQGQGPPPPSGFPILEFLQKKKNERSLELKISRLVYLFRYLGNQIIWKELVKFVNYYVKACKILNWGYTNTIPLFIEFKDFNRYLVSATNFLDCLSTETCSKDIKIEVMIQVGRVAISAALRLCKWWVQFNTKEIDFNEFRYIRLWRHTLHTELKSLVIWGVTLLRKEDDAKNVQTLSADLRAVINAVAKLTKSYEDTSTSRVNRLQKVLASIWLLKLEIFLKAQLKTFTSSGCM</sequence>
<organism evidence="1 2">
    <name type="scientific">Catharanthus roseus</name>
    <name type="common">Madagascar periwinkle</name>
    <name type="synonym">Vinca rosea</name>
    <dbReference type="NCBI Taxonomy" id="4058"/>
    <lineage>
        <taxon>Eukaryota</taxon>
        <taxon>Viridiplantae</taxon>
        <taxon>Streptophyta</taxon>
        <taxon>Embryophyta</taxon>
        <taxon>Tracheophyta</taxon>
        <taxon>Spermatophyta</taxon>
        <taxon>Magnoliopsida</taxon>
        <taxon>eudicotyledons</taxon>
        <taxon>Gunneridae</taxon>
        <taxon>Pentapetalae</taxon>
        <taxon>asterids</taxon>
        <taxon>lamiids</taxon>
        <taxon>Gentianales</taxon>
        <taxon>Apocynaceae</taxon>
        <taxon>Rauvolfioideae</taxon>
        <taxon>Vinceae</taxon>
        <taxon>Catharanthinae</taxon>
        <taxon>Catharanthus</taxon>
    </lineage>
</organism>
<reference evidence="2" key="1">
    <citation type="journal article" date="2023" name="Nat. Plants">
        <title>Single-cell RNA sequencing provides a high-resolution roadmap for understanding the multicellular compartmentation of specialized metabolism.</title>
        <authorList>
            <person name="Sun S."/>
            <person name="Shen X."/>
            <person name="Li Y."/>
            <person name="Li Y."/>
            <person name="Wang S."/>
            <person name="Li R."/>
            <person name="Zhang H."/>
            <person name="Shen G."/>
            <person name="Guo B."/>
            <person name="Wei J."/>
            <person name="Xu J."/>
            <person name="St-Pierre B."/>
            <person name="Chen S."/>
            <person name="Sun C."/>
        </authorList>
    </citation>
    <scope>NUCLEOTIDE SEQUENCE [LARGE SCALE GENOMIC DNA]</scope>
</reference>
<dbReference type="EMBL" id="CM044702">
    <property type="protein sequence ID" value="KAI5678548.1"/>
    <property type="molecule type" value="Genomic_DNA"/>
</dbReference>
<name>A0ACC0C0Q5_CATRO</name>
<keyword evidence="2" id="KW-1185">Reference proteome</keyword>
<dbReference type="Proteomes" id="UP001060085">
    <property type="component" value="Linkage Group LG02"/>
</dbReference>
<comment type="caution">
    <text evidence="1">The sequence shown here is derived from an EMBL/GenBank/DDBJ whole genome shotgun (WGS) entry which is preliminary data.</text>
</comment>
<proteinExistence type="predicted"/>
<accession>A0ACC0C0Q5</accession>
<gene>
    <name evidence="1" type="ORF">M9H77_09498</name>
</gene>
<protein>
    <submittedName>
        <fullName evidence="1">Uncharacterized protein</fullName>
    </submittedName>
</protein>
<evidence type="ECO:0000313" key="1">
    <source>
        <dbReference type="EMBL" id="KAI5678548.1"/>
    </source>
</evidence>
<evidence type="ECO:0000313" key="2">
    <source>
        <dbReference type="Proteomes" id="UP001060085"/>
    </source>
</evidence>